<name>A0ACA9QN67_9GLOM</name>
<comment type="caution">
    <text evidence="1">The sequence shown here is derived from an EMBL/GenBank/DDBJ whole genome shotgun (WGS) entry which is preliminary data.</text>
</comment>
<dbReference type="Proteomes" id="UP000789366">
    <property type="component" value="Unassembled WGS sequence"/>
</dbReference>
<gene>
    <name evidence="1" type="ORF">SPELUC_LOCUS14741</name>
</gene>
<feature type="non-terminal residue" evidence="1">
    <location>
        <position position="1"/>
    </location>
</feature>
<sequence length="105" mass="11739">ENWEDETEDEIEQQSRASPTRSSSEASKISPAIPTETVSNVKQTMEAGQMDVQDINTQEEAPASQTEETTQNNTTDNQQESRSGMDTDEEDGHTTDLETLMQEEK</sequence>
<keyword evidence="2" id="KW-1185">Reference proteome</keyword>
<feature type="non-terminal residue" evidence="1">
    <location>
        <position position="105"/>
    </location>
</feature>
<protein>
    <submittedName>
        <fullName evidence="1">15823_t:CDS:1</fullName>
    </submittedName>
</protein>
<proteinExistence type="predicted"/>
<evidence type="ECO:0000313" key="2">
    <source>
        <dbReference type="Proteomes" id="UP000789366"/>
    </source>
</evidence>
<organism evidence="1 2">
    <name type="scientific">Cetraspora pellucida</name>
    <dbReference type="NCBI Taxonomy" id="1433469"/>
    <lineage>
        <taxon>Eukaryota</taxon>
        <taxon>Fungi</taxon>
        <taxon>Fungi incertae sedis</taxon>
        <taxon>Mucoromycota</taxon>
        <taxon>Glomeromycotina</taxon>
        <taxon>Glomeromycetes</taxon>
        <taxon>Diversisporales</taxon>
        <taxon>Gigasporaceae</taxon>
        <taxon>Cetraspora</taxon>
    </lineage>
</organism>
<reference evidence="1" key="1">
    <citation type="submission" date="2021-06" db="EMBL/GenBank/DDBJ databases">
        <authorList>
            <person name="Kallberg Y."/>
            <person name="Tangrot J."/>
            <person name="Rosling A."/>
        </authorList>
    </citation>
    <scope>NUCLEOTIDE SEQUENCE</scope>
    <source>
        <strain evidence="1">28 12/20/2015</strain>
    </source>
</reference>
<dbReference type="EMBL" id="CAJVPW010044891">
    <property type="protein sequence ID" value="CAG8754902.1"/>
    <property type="molecule type" value="Genomic_DNA"/>
</dbReference>
<accession>A0ACA9QN67</accession>
<evidence type="ECO:0000313" key="1">
    <source>
        <dbReference type="EMBL" id="CAG8754902.1"/>
    </source>
</evidence>